<evidence type="ECO:0000313" key="7">
    <source>
        <dbReference type="Proteomes" id="UP000800035"/>
    </source>
</evidence>
<organism evidence="6 7">
    <name type="scientific">Byssothecium circinans</name>
    <dbReference type="NCBI Taxonomy" id="147558"/>
    <lineage>
        <taxon>Eukaryota</taxon>
        <taxon>Fungi</taxon>
        <taxon>Dikarya</taxon>
        <taxon>Ascomycota</taxon>
        <taxon>Pezizomycotina</taxon>
        <taxon>Dothideomycetes</taxon>
        <taxon>Pleosporomycetidae</taxon>
        <taxon>Pleosporales</taxon>
        <taxon>Massarineae</taxon>
        <taxon>Massarinaceae</taxon>
        <taxon>Byssothecium</taxon>
    </lineage>
</organism>
<feature type="compositionally biased region" description="Basic residues" evidence="5">
    <location>
        <begin position="108"/>
        <end position="126"/>
    </location>
</feature>
<dbReference type="OrthoDB" id="5429132at2759"/>
<proteinExistence type="inferred from homology"/>
<sequence length="175" mass="19440">MAPIISKKRTTARAKSSRTSRPQPSLSLPDSPPSPTTSSSLFPSTKRDKRTIKHSAFVGKIEKSSAKGAKRRRPNKKLVANLESLADALPDFDDAGDKDEVVVGQAKVRRKTMKSMKSRPGAMKRKEKLERAEKERFNANLAQMVGTSNPVSDRWAALKNHVQNSMEVKPEFVKK</sequence>
<dbReference type="AlphaFoldDB" id="A0A6A5U2G2"/>
<feature type="region of interest" description="Disordered" evidence="5">
    <location>
        <begin position="108"/>
        <end position="129"/>
    </location>
</feature>
<accession>A0A6A5U2G2</accession>
<evidence type="ECO:0000313" key="6">
    <source>
        <dbReference type="EMBL" id="KAF1955367.1"/>
    </source>
</evidence>
<dbReference type="GO" id="GO:0005730">
    <property type="term" value="C:nucleolus"/>
    <property type="evidence" value="ECO:0007669"/>
    <property type="project" value="UniProtKB-SubCell"/>
</dbReference>
<keyword evidence="7" id="KW-1185">Reference proteome</keyword>
<comment type="subcellular location">
    <subcellularLocation>
        <location evidence="1">Nucleus</location>
        <location evidence="1">Nucleolus</location>
    </subcellularLocation>
</comment>
<evidence type="ECO:0000256" key="2">
    <source>
        <dbReference type="ARBA" id="ARBA00011022"/>
    </source>
</evidence>
<dbReference type="Pfam" id="PF15341">
    <property type="entry name" value="SLX9"/>
    <property type="match status" value="1"/>
</dbReference>
<dbReference type="EMBL" id="ML976995">
    <property type="protein sequence ID" value="KAF1955367.1"/>
    <property type="molecule type" value="Genomic_DNA"/>
</dbReference>
<feature type="region of interest" description="Disordered" evidence="5">
    <location>
        <begin position="1"/>
        <end position="54"/>
    </location>
</feature>
<reference evidence="6" key="1">
    <citation type="journal article" date="2020" name="Stud. Mycol.">
        <title>101 Dothideomycetes genomes: a test case for predicting lifestyles and emergence of pathogens.</title>
        <authorList>
            <person name="Haridas S."/>
            <person name="Albert R."/>
            <person name="Binder M."/>
            <person name="Bloem J."/>
            <person name="Labutti K."/>
            <person name="Salamov A."/>
            <person name="Andreopoulos B."/>
            <person name="Baker S."/>
            <person name="Barry K."/>
            <person name="Bills G."/>
            <person name="Bluhm B."/>
            <person name="Cannon C."/>
            <person name="Castanera R."/>
            <person name="Culley D."/>
            <person name="Daum C."/>
            <person name="Ezra D."/>
            <person name="Gonzalez J."/>
            <person name="Henrissat B."/>
            <person name="Kuo A."/>
            <person name="Liang C."/>
            <person name="Lipzen A."/>
            <person name="Lutzoni F."/>
            <person name="Magnuson J."/>
            <person name="Mondo S."/>
            <person name="Nolan M."/>
            <person name="Ohm R."/>
            <person name="Pangilinan J."/>
            <person name="Park H.-J."/>
            <person name="Ramirez L."/>
            <person name="Alfaro M."/>
            <person name="Sun H."/>
            <person name="Tritt A."/>
            <person name="Yoshinaga Y."/>
            <person name="Zwiers L.-H."/>
            <person name="Turgeon B."/>
            <person name="Goodwin S."/>
            <person name="Spatafora J."/>
            <person name="Crous P."/>
            <person name="Grigoriev I."/>
        </authorList>
    </citation>
    <scope>NUCLEOTIDE SEQUENCE</scope>
    <source>
        <strain evidence="6">CBS 675.92</strain>
    </source>
</reference>
<evidence type="ECO:0000256" key="1">
    <source>
        <dbReference type="ARBA" id="ARBA00004604"/>
    </source>
</evidence>
<evidence type="ECO:0000256" key="4">
    <source>
        <dbReference type="ARBA" id="ARBA00023242"/>
    </source>
</evidence>
<feature type="compositionally biased region" description="Basic residues" evidence="5">
    <location>
        <begin position="1"/>
        <end position="18"/>
    </location>
</feature>
<dbReference type="GO" id="GO:0030688">
    <property type="term" value="C:preribosome, small subunit precursor"/>
    <property type="evidence" value="ECO:0007669"/>
    <property type="project" value="InterPro"/>
</dbReference>
<dbReference type="GO" id="GO:0030686">
    <property type="term" value="C:90S preribosome"/>
    <property type="evidence" value="ECO:0007669"/>
    <property type="project" value="InterPro"/>
</dbReference>
<evidence type="ECO:0000256" key="3">
    <source>
        <dbReference type="ARBA" id="ARBA00021321"/>
    </source>
</evidence>
<name>A0A6A5U2G2_9PLEO</name>
<keyword evidence="4" id="KW-0539">Nucleus</keyword>
<gene>
    <name evidence="6" type="ORF">CC80DRAFT_505702</name>
</gene>
<protein>
    <recommendedName>
        <fullName evidence="3">Ribosome biogenesis protein SLX9</fullName>
    </recommendedName>
</protein>
<dbReference type="Proteomes" id="UP000800035">
    <property type="component" value="Unassembled WGS sequence"/>
</dbReference>
<dbReference type="InterPro" id="IPR028160">
    <property type="entry name" value="Slx9-like"/>
</dbReference>
<evidence type="ECO:0000256" key="5">
    <source>
        <dbReference type="SAM" id="MobiDB-lite"/>
    </source>
</evidence>
<feature type="compositionally biased region" description="Low complexity" evidence="5">
    <location>
        <begin position="20"/>
        <end position="29"/>
    </location>
</feature>
<dbReference type="GO" id="GO:0000462">
    <property type="term" value="P:maturation of SSU-rRNA from tricistronic rRNA transcript (SSU-rRNA, 5.8S rRNA, LSU-rRNA)"/>
    <property type="evidence" value="ECO:0007669"/>
    <property type="project" value="InterPro"/>
</dbReference>
<comment type="similarity">
    <text evidence="2">Belongs to the SLX9 family.</text>
</comment>